<keyword evidence="2" id="KW-1185">Reference proteome</keyword>
<accession>A0A0S2SYH1</accession>
<evidence type="ECO:0000313" key="1">
    <source>
        <dbReference type="EMBL" id="ALP47933.1"/>
    </source>
</evidence>
<dbReference type="OrthoDB" id="37715at10239"/>
<protein>
    <recommendedName>
        <fullName evidence="3">mRNA interferase YafO</fullName>
    </recommendedName>
</protein>
<evidence type="ECO:0000313" key="2">
    <source>
        <dbReference type="Proteomes" id="UP000201818"/>
    </source>
</evidence>
<dbReference type="Proteomes" id="UP000201818">
    <property type="component" value="Segment"/>
</dbReference>
<gene>
    <name evidence="1" type="ORF">BPPAER656_01120</name>
</gene>
<reference evidence="1 2" key="1">
    <citation type="submission" date="2015-10" db="EMBL/GenBank/DDBJ databases">
        <title>Complete Genome Sequence of the Pseudomonas phage YMC11/02/R656_PAE_BP.</title>
        <authorList>
            <person name="Jeon J."/>
            <person name="Yong D."/>
            <person name="Lee K."/>
        </authorList>
    </citation>
    <scope>NUCLEOTIDE SEQUENCE [LARGE SCALE GENOMIC DNA]</scope>
</reference>
<sequence>MAVIVEFNPETYAELFQDVLKDFPSLLDGLCRDFARYIESDRLWLPPYFGRDVPYVVPQEAYRAGLMHIHIAIPPTVFPANRPQRDRTCPNSAPQQDAALVYVQGLFEENRYSLLALLHPDAHGKARQREMMTYLARVASRFRDKY</sequence>
<dbReference type="Pfam" id="PF13957">
    <property type="entry name" value="YafO_toxin"/>
    <property type="match status" value="1"/>
</dbReference>
<dbReference type="RefSeq" id="YP_009187509.1">
    <property type="nucleotide sequence ID" value="NC_028657.1"/>
</dbReference>
<dbReference type="KEGG" id="vg:26516166"/>
<proteinExistence type="predicted"/>
<evidence type="ECO:0008006" key="3">
    <source>
        <dbReference type="Google" id="ProtNLM"/>
    </source>
</evidence>
<organism evidence="1 2">
    <name type="scientific">Pseudomonas phage YMC11/02/R656</name>
    <dbReference type="NCBI Taxonomy" id="1755689"/>
    <lineage>
        <taxon>Viruses</taxon>
        <taxon>Duplodnaviria</taxon>
        <taxon>Heunggongvirae</taxon>
        <taxon>Uroviricota</taxon>
        <taxon>Caudoviricetes</taxon>
        <taxon>Bugaksanvirus</taxon>
        <taxon>Bugaksanvirus R656</taxon>
    </lineage>
</organism>
<dbReference type="GeneID" id="26516166"/>
<name>A0A0S2SYH1_9CAUD</name>
<dbReference type="InterPro" id="IPR020353">
    <property type="entry name" value="Toxin_YafO"/>
</dbReference>
<dbReference type="EMBL" id="KT968831">
    <property type="protein sequence ID" value="ALP47933.1"/>
    <property type="molecule type" value="Genomic_DNA"/>
</dbReference>